<dbReference type="Proteomes" id="UP000250321">
    <property type="component" value="Unassembled WGS sequence"/>
</dbReference>
<organism evidence="1 2">
    <name type="scientific">Prunus yedoensis var. nudiflora</name>
    <dbReference type="NCBI Taxonomy" id="2094558"/>
    <lineage>
        <taxon>Eukaryota</taxon>
        <taxon>Viridiplantae</taxon>
        <taxon>Streptophyta</taxon>
        <taxon>Embryophyta</taxon>
        <taxon>Tracheophyta</taxon>
        <taxon>Spermatophyta</taxon>
        <taxon>Magnoliopsida</taxon>
        <taxon>eudicotyledons</taxon>
        <taxon>Gunneridae</taxon>
        <taxon>Pentapetalae</taxon>
        <taxon>rosids</taxon>
        <taxon>fabids</taxon>
        <taxon>Rosales</taxon>
        <taxon>Rosaceae</taxon>
        <taxon>Amygdaloideae</taxon>
        <taxon>Amygdaleae</taxon>
        <taxon>Prunus</taxon>
    </lineage>
</organism>
<proteinExistence type="predicted"/>
<accession>A0A314XMX7</accession>
<dbReference type="AlphaFoldDB" id="A0A314XMX7"/>
<keyword evidence="2" id="KW-1185">Reference proteome</keyword>
<reference evidence="1 2" key="1">
    <citation type="submission" date="2018-02" db="EMBL/GenBank/DDBJ databases">
        <title>Draft genome of wild Prunus yedoensis var. nudiflora.</title>
        <authorList>
            <person name="Baek S."/>
            <person name="Kim J.-H."/>
            <person name="Choi K."/>
            <person name="Kim G.-B."/>
            <person name="Cho A."/>
            <person name="Jang H."/>
            <person name="Shin C.-H."/>
            <person name="Yu H.-J."/>
            <person name="Mun J.-H."/>
        </authorList>
    </citation>
    <scope>NUCLEOTIDE SEQUENCE [LARGE SCALE GENOMIC DNA]</scope>
    <source>
        <strain evidence="2">cv. Jeju island</strain>
        <tissue evidence="1">Leaf</tissue>
    </source>
</reference>
<gene>
    <name evidence="1" type="ORF">Pyn_31094</name>
</gene>
<evidence type="ECO:0000313" key="2">
    <source>
        <dbReference type="Proteomes" id="UP000250321"/>
    </source>
</evidence>
<sequence>MEGFVEDGLTEFVVDGASADDKAMARYYGSHTNKFIHNSILAAHVTKKVIKTLAKTLKKKRVYSYWFLIMQSARKGGFPIPISNGFSKL</sequence>
<dbReference type="EMBL" id="PJQY01002501">
    <property type="protein sequence ID" value="PQP93040.1"/>
    <property type="molecule type" value="Genomic_DNA"/>
</dbReference>
<name>A0A314XMX7_PRUYE</name>
<comment type="caution">
    <text evidence="1">The sequence shown here is derived from an EMBL/GenBank/DDBJ whole genome shotgun (WGS) entry which is preliminary data.</text>
</comment>
<protein>
    <submittedName>
        <fullName evidence="1">Uncharacterized protein</fullName>
    </submittedName>
</protein>
<evidence type="ECO:0000313" key="1">
    <source>
        <dbReference type="EMBL" id="PQP93040.1"/>
    </source>
</evidence>